<evidence type="ECO:0000259" key="9">
    <source>
        <dbReference type="Pfam" id="PF06750"/>
    </source>
</evidence>
<feature type="domain" description="Prepilin peptidase A24 N-terminal" evidence="9">
    <location>
        <begin position="11"/>
        <end position="91"/>
    </location>
</feature>
<dbReference type="Pfam" id="PF01478">
    <property type="entry name" value="Peptidase_A24"/>
    <property type="match status" value="1"/>
</dbReference>
<evidence type="ECO:0000256" key="5">
    <source>
        <dbReference type="ARBA" id="ARBA00022989"/>
    </source>
</evidence>
<keyword evidence="5 7" id="KW-1133">Transmembrane helix</keyword>
<feature type="transmembrane region" description="Helical" evidence="7">
    <location>
        <begin position="6"/>
        <end position="27"/>
    </location>
</feature>
<dbReference type="AlphaFoldDB" id="A0A2N0YWQ5"/>
<gene>
    <name evidence="10" type="ORF">CWS01_21195</name>
</gene>
<feature type="transmembrane region" description="Helical" evidence="7">
    <location>
        <begin position="150"/>
        <end position="167"/>
    </location>
</feature>
<feature type="transmembrane region" description="Helical" evidence="7">
    <location>
        <begin position="224"/>
        <end position="247"/>
    </location>
</feature>
<dbReference type="RefSeq" id="WP_101179381.1">
    <property type="nucleotide sequence ID" value="NZ_PISE01000066.1"/>
</dbReference>
<feature type="domain" description="Prepilin type IV endopeptidase peptidase" evidence="8">
    <location>
        <begin position="105"/>
        <end position="208"/>
    </location>
</feature>
<evidence type="ECO:0000256" key="7">
    <source>
        <dbReference type="SAM" id="Phobius"/>
    </source>
</evidence>
<dbReference type="Proteomes" id="UP000233375">
    <property type="component" value="Unassembled WGS sequence"/>
</dbReference>
<dbReference type="InterPro" id="IPR000045">
    <property type="entry name" value="Prepilin_IV_endopep_pep"/>
</dbReference>
<evidence type="ECO:0000256" key="4">
    <source>
        <dbReference type="ARBA" id="ARBA00022692"/>
    </source>
</evidence>
<accession>A0A2N0YWQ5</accession>
<proteinExistence type="inferred from homology"/>
<keyword evidence="11" id="KW-1185">Reference proteome</keyword>
<feature type="transmembrane region" description="Helical" evidence="7">
    <location>
        <begin position="100"/>
        <end position="120"/>
    </location>
</feature>
<evidence type="ECO:0000313" key="11">
    <source>
        <dbReference type="Proteomes" id="UP000233375"/>
    </source>
</evidence>
<protein>
    <submittedName>
        <fullName evidence="10">Prepilin peptidase</fullName>
    </submittedName>
</protein>
<dbReference type="OrthoDB" id="9789291at2"/>
<dbReference type="InterPro" id="IPR050882">
    <property type="entry name" value="Prepilin_peptidase/N-MTase"/>
</dbReference>
<dbReference type="EMBL" id="PISE01000066">
    <property type="protein sequence ID" value="PKG21688.1"/>
    <property type="molecule type" value="Genomic_DNA"/>
</dbReference>
<organism evidence="10 11">
    <name type="scientific">Niallia nealsonii</name>
    <dbReference type="NCBI Taxonomy" id="115979"/>
    <lineage>
        <taxon>Bacteria</taxon>
        <taxon>Bacillati</taxon>
        <taxon>Bacillota</taxon>
        <taxon>Bacilli</taxon>
        <taxon>Bacillales</taxon>
        <taxon>Bacillaceae</taxon>
        <taxon>Niallia</taxon>
    </lineage>
</organism>
<comment type="caution">
    <text evidence="10">The sequence shown here is derived from an EMBL/GenBank/DDBJ whole genome shotgun (WGS) entry which is preliminary data.</text>
</comment>
<feature type="transmembrane region" description="Helical" evidence="7">
    <location>
        <begin position="179"/>
        <end position="212"/>
    </location>
</feature>
<dbReference type="InterPro" id="IPR010627">
    <property type="entry name" value="Prepilin_pept_A24_N"/>
</dbReference>
<dbReference type="Pfam" id="PF06750">
    <property type="entry name" value="A24_N_bact"/>
    <property type="match status" value="1"/>
</dbReference>
<keyword evidence="3" id="KW-1003">Cell membrane</keyword>
<evidence type="ECO:0000259" key="8">
    <source>
        <dbReference type="Pfam" id="PF01478"/>
    </source>
</evidence>
<evidence type="ECO:0000256" key="1">
    <source>
        <dbReference type="ARBA" id="ARBA00004651"/>
    </source>
</evidence>
<dbReference type="Gene3D" id="1.20.120.1220">
    <property type="match status" value="1"/>
</dbReference>
<comment type="similarity">
    <text evidence="2">Belongs to the peptidase A24 family.</text>
</comment>
<keyword evidence="6 7" id="KW-0472">Membrane</keyword>
<comment type="subcellular location">
    <subcellularLocation>
        <location evidence="1">Cell membrane</location>
        <topology evidence="1">Multi-pass membrane protein</topology>
    </subcellularLocation>
</comment>
<feature type="transmembrane region" description="Helical" evidence="7">
    <location>
        <begin position="74"/>
        <end position="94"/>
    </location>
</feature>
<dbReference type="GO" id="GO:0006465">
    <property type="term" value="P:signal peptide processing"/>
    <property type="evidence" value="ECO:0007669"/>
    <property type="project" value="TreeGrafter"/>
</dbReference>
<sequence length="250" mass="27638">MLLFLYGYIFVVGAVLGSFFNVVGLRIPLKQSISVPRSACPKCGHTLKPWELIPIISFLIQKGKCGRCKVRISPLYPIVEMITGLLFIMAPIKLGWTFELVIAWTLISLLMIIFVSDIAYMLIPDKVLLFFSAVFLAERVYLPLSPWWDSFLGAGIAFLLLLLIAVISKGGMGGGDIKLFAVIGFVMGTKLVLLSFFISTLFGAIIGIIGIVFKVFKRGEPIPFGPFIVAGTLTVFFYGKDIIQLYLQLL</sequence>
<evidence type="ECO:0000256" key="6">
    <source>
        <dbReference type="ARBA" id="ARBA00023136"/>
    </source>
</evidence>
<dbReference type="GO" id="GO:0004190">
    <property type="term" value="F:aspartic-type endopeptidase activity"/>
    <property type="evidence" value="ECO:0007669"/>
    <property type="project" value="InterPro"/>
</dbReference>
<dbReference type="GO" id="GO:0005886">
    <property type="term" value="C:plasma membrane"/>
    <property type="evidence" value="ECO:0007669"/>
    <property type="project" value="UniProtKB-SubCell"/>
</dbReference>
<dbReference type="PANTHER" id="PTHR30487">
    <property type="entry name" value="TYPE 4 PREPILIN-LIKE PROTEINS LEADER PEPTIDE-PROCESSING ENZYME"/>
    <property type="match status" value="1"/>
</dbReference>
<reference evidence="10 11" key="1">
    <citation type="journal article" date="2003" name="Int. J. Syst. Evol. Microbiol.">
        <title>Bacillus nealsonii sp. nov., isolated from a spacecraft-assembly facility, whose spores are gamma-radiation resistant.</title>
        <authorList>
            <person name="Venkateswaran K."/>
            <person name="Kempf M."/>
            <person name="Chen F."/>
            <person name="Satomi M."/>
            <person name="Nicholson W."/>
            <person name="Kern R."/>
        </authorList>
    </citation>
    <scope>NUCLEOTIDE SEQUENCE [LARGE SCALE GENOMIC DNA]</scope>
    <source>
        <strain evidence="10 11">FO-92</strain>
    </source>
</reference>
<evidence type="ECO:0000256" key="2">
    <source>
        <dbReference type="ARBA" id="ARBA00005801"/>
    </source>
</evidence>
<keyword evidence="4 7" id="KW-0812">Transmembrane</keyword>
<evidence type="ECO:0000313" key="10">
    <source>
        <dbReference type="EMBL" id="PKG21688.1"/>
    </source>
</evidence>
<dbReference type="PANTHER" id="PTHR30487:SF0">
    <property type="entry name" value="PREPILIN LEADER PEPTIDASE_N-METHYLTRANSFERASE-RELATED"/>
    <property type="match status" value="1"/>
</dbReference>
<evidence type="ECO:0000256" key="3">
    <source>
        <dbReference type="ARBA" id="ARBA00022475"/>
    </source>
</evidence>
<name>A0A2N0YWQ5_9BACI</name>